<keyword evidence="3" id="KW-1185">Reference proteome</keyword>
<evidence type="ECO:0000313" key="2">
    <source>
        <dbReference type="EMBL" id="KIJ31332.1"/>
    </source>
</evidence>
<dbReference type="OrthoDB" id="3266026at2759"/>
<reference evidence="2 3" key="1">
    <citation type="submission" date="2014-06" db="EMBL/GenBank/DDBJ databases">
        <title>Evolutionary Origins and Diversification of the Mycorrhizal Mutualists.</title>
        <authorList>
            <consortium name="DOE Joint Genome Institute"/>
            <consortium name="Mycorrhizal Genomics Consortium"/>
            <person name="Kohler A."/>
            <person name="Kuo A."/>
            <person name="Nagy L.G."/>
            <person name="Floudas D."/>
            <person name="Copeland A."/>
            <person name="Barry K.W."/>
            <person name="Cichocki N."/>
            <person name="Veneault-Fourrey C."/>
            <person name="LaButti K."/>
            <person name="Lindquist E.A."/>
            <person name="Lipzen A."/>
            <person name="Lundell T."/>
            <person name="Morin E."/>
            <person name="Murat C."/>
            <person name="Riley R."/>
            <person name="Ohm R."/>
            <person name="Sun H."/>
            <person name="Tunlid A."/>
            <person name="Henrissat B."/>
            <person name="Grigoriev I.V."/>
            <person name="Hibbett D.S."/>
            <person name="Martin F."/>
        </authorList>
    </citation>
    <scope>NUCLEOTIDE SEQUENCE [LARGE SCALE GENOMIC DNA]</scope>
    <source>
        <strain evidence="2 3">SS14</strain>
    </source>
</reference>
<gene>
    <name evidence="2" type="ORF">M422DRAFT_266998</name>
</gene>
<keyword evidence="1" id="KW-0175">Coiled coil</keyword>
<dbReference type="Proteomes" id="UP000054279">
    <property type="component" value="Unassembled WGS sequence"/>
</dbReference>
<feature type="coiled-coil region" evidence="1">
    <location>
        <begin position="82"/>
        <end position="139"/>
    </location>
</feature>
<dbReference type="HOGENOM" id="CLU_1185669_0_0_1"/>
<dbReference type="AlphaFoldDB" id="A0A0C9UQG9"/>
<evidence type="ECO:0000313" key="3">
    <source>
        <dbReference type="Proteomes" id="UP000054279"/>
    </source>
</evidence>
<sequence>MSRKRWAALKRRLSKAPDILQPALTLVRESADAFPPLKSATGGAVHVLQLRKTRKDTCKDWETLANEARERATIMDQDNFRADQLQEEAAKYKAFLQEIQEAAQTSRRRLKGLKGFLHIETEKGTLDHYSKELQKKREDFRAIQAVSNVQNVQEGISVIHEEVGTIHEGLGTIQEGVMNIEEIMKKIQILSDKTNNDIQELSRKTSNEITGIYLTLSRPKDQIMNLYRWDLLFF</sequence>
<accession>A0A0C9UQG9</accession>
<organism evidence="2 3">
    <name type="scientific">Sphaerobolus stellatus (strain SS14)</name>
    <dbReference type="NCBI Taxonomy" id="990650"/>
    <lineage>
        <taxon>Eukaryota</taxon>
        <taxon>Fungi</taxon>
        <taxon>Dikarya</taxon>
        <taxon>Basidiomycota</taxon>
        <taxon>Agaricomycotina</taxon>
        <taxon>Agaricomycetes</taxon>
        <taxon>Phallomycetidae</taxon>
        <taxon>Geastrales</taxon>
        <taxon>Sphaerobolaceae</taxon>
        <taxon>Sphaerobolus</taxon>
    </lineage>
</organism>
<proteinExistence type="predicted"/>
<name>A0A0C9UQG9_SPHS4</name>
<dbReference type="EMBL" id="KN837244">
    <property type="protein sequence ID" value="KIJ31332.1"/>
    <property type="molecule type" value="Genomic_DNA"/>
</dbReference>
<protein>
    <submittedName>
        <fullName evidence="2">Uncharacterized protein</fullName>
    </submittedName>
</protein>
<evidence type="ECO:0000256" key="1">
    <source>
        <dbReference type="SAM" id="Coils"/>
    </source>
</evidence>